<dbReference type="PRINTS" id="PR00081">
    <property type="entry name" value="GDHRDH"/>
</dbReference>
<evidence type="ECO:0000256" key="1">
    <source>
        <dbReference type="ARBA" id="ARBA00006484"/>
    </source>
</evidence>
<evidence type="ECO:0000256" key="3">
    <source>
        <dbReference type="SAM" id="MobiDB-lite"/>
    </source>
</evidence>
<name>A0A5B8U1V0_9ACTN</name>
<dbReference type="SUPFAM" id="SSF51735">
    <property type="entry name" value="NAD(P)-binding Rossmann-fold domains"/>
    <property type="match status" value="1"/>
</dbReference>
<evidence type="ECO:0000256" key="2">
    <source>
        <dbReference type="ARBA" id="ARBA00023002"/>
    </source>
</evidence>
<evidence type="ECO:0000313" key="6">
    <source>
        <dbReference type="Proteomes" id="UP000321805"/>
    </source>
</evidence>
<gene>
    <name evidence="5" type="ORF">FSW04_04805</name>
</gene>
<dbReference type="AlphaFoldDB" id="A0A5B8U1V0"/>
<dbReference type="PANTHER" id="PTHR42760:SF133">
    <property type="entry name" value="3-OXOACYL-[ACYL-CARRIER-PROTEIN] REDUCTASE"/>
    <property type="match status" value="1"/>
</dbReference>
<dbReference type="FunFam" id="3.40.50.720:FF:000084">
    <property type="entry name" value="Short-chain dehydrogenase reductase"/>
    <property type="match status" value="1"/>
</dbReference>
<keyword evidence="2" id="KW-0560">Oxidoreductase</keyword>
<evidence type="ECO:0000259" key="4">
    <source>
        <dbReference type="SMART" id="SM00822"/>
    </source>
</evidence>
<protein>
    <submittedName>
        <fullName evidence="5">SDR family oxidoreductase</fullName>
    </submittedName>
</protein>
<organism evidence="5 6">
    <name type="scientific">Baekduia soli</name>
    <dbReference type="NCBI Taxonomy" id="496014"/>
    <lineage>
        <taxon>Bacteria</taxon>
        <taxon>Bacillati</taxon>
        <taxon>Actinomycetota</taxon>
        <taxon>Thermoleophilia</taxon>
        <taxon>Solirubrobacterales</taxon>
        <taxon>Baekduiaceae</taxon>
        <taxon>Baekduia</taxon>
    </lineage>
</organism>
<dbReference type="Proteomes" id="UP000321805">
    <property type="component" value="Chromosome"/>
</dbReference>
<keyword evidence="6" id="KW-1185">Reference proteome</keyword>
<feature type="domain" description="Ketoreductase" evidence="4">
    <location>
        <begin position="74"/>
        <end position="255"/>
    </location>
</feature>
<proteinExistence type="inferred from homology"/>
<evidence type="ECO:0000313" key="5">
    <source>
        <dbReference type="EMBL" id="QEC46976.1"/>
    </source>
</evidence>
<dbReference type="OrthoDB" id="286404at2"/>
<dbReference type="Pfam" id="PF13561">
    <property type="entry name" value="adh_short_C2"/>
    <property type="match status" value="1"/>
</dbReference>
<dbReference type="InterPro" id="IPR020904">
    <property type="entry name" value="Sc_DH/Rdtase_CS"/>
</dbReference>
<dbReference type="PANTHER" id="PTHR42760">
    <property type="entry name" value="SHORT-CHAIN DEHYDROGENASES/REDUCTASES FAMILY MEMBER"/>
    <property type="match status" value="1"/>
</dbReference>
<dbReference type="KEGG" id="bsol:FSW04_04805"/>
<sequence>MPAASRRRRWNAERSRRPCSCAVNSSSWRPATAFQGSSSMGSGLGTAPLYAPDRPVGEDGPMNASLESDGAAAPVALVTGGASGIGAGVAELLGERGAHVVVADVNLAGAEAVAGRIASAGGRAEAAALDVGDREACGRVFAGLRERGATATQLVNCAGLNRRASLLDVTPEDWRLVQGTNLDGTLLCSQAFVRELDADPHPGAAIVNITSLLAHFGAGNYASYSTTKGAVAMLTRCLAVELAPRGIRVNAVSPGFIETALSARIFRVEPYRSSILARTPAARFGQPVDVARVVAFLLSADAGFVTGQVLPVDGGVTAGEPAMTPPSDAEIAALG</sequence>
<dbReference type="PROSITE" id="PS00061">
    <property type="entry name" value="ADH_SHORT"/>
    <property type="match status" value="1"/>
</dbReference>
<reference evidence="5 6" key="1">
    <citation type="journal article" date="2018" name="J. Microbiol.">
        <title>Baekduia soli gen. nov., sp. nov., a novel bacterium isolated from the soil of Baekdu Mountain and proposal of a novel family name, Baekduiaceae fam. nov.</title>
        <authorList>
            <person name="An D.S."/>
            <person name="Siddiqi M.Z."/>
            <person name="Kim K.H."/>
            <person name="Yu H.S."/>
            <person name="Im W.T."/>
        </authorList>
    </citation>
    <scope>NUCLEOTIDE SEQUENCE [LARGE SCALE GENOMIC DNA]</scope>
    <source>
        <strain evidence="5 6">BR7-21</strain>
    </source>
</reference>
<accession>A0A5B8U1V0</accession>
<dbReference type="PRINTS" id="PR00080">
    <property type="entry name" value="SDRFAMILY"/>
</dbReference>
<dbReference type="GO" id="GO:0016616">
    <property type="term" value="F:oxidoreductase activity, acting on the CH-OH group of donors, NAD or NADP as acceptor"/>
    <property type="evidence" value="ECO:0007669"/>
    <property type="project" value="UniProtKB-ARBA"/>
</dbReference>
<dbReference type="EMBL" id="CP042430">
    <property type="protein sequence ID" value="QEC46976.1"/>
    <property type="molecule type" value="Genomic_DNA"/>
</dbReference>
<feature type="region of interest" description="Disordered" evidence="3">
    <location>
        <begin position="1"/>
        <end position="60"/>
    </location>
</feature>
<feature type="compositionally biased region" description="Polar residues" evidence="3">
    <location>
        <begin position="22"/>
        <end position="41"/>
    </location>
</feature>
<comment type="similarity">
    <text evidence="1">Belongs to the short-chain dehydrogenases/reductases (SDR) family.</text>
</comment>
<dbReference type="InterPro" id="IPR036291">
    <property type="entry name" value="NAD(P)-bd_dom_sf"/>
</dbReference>
<dbReference type="InterPro" id="IPR002347">
    <property type="entry name" value="SDR_fam"/>
</dbReference>
<dbReference type="Gene3D" id="3.40.50.720">
    <property type="entry name" value="NAD(P)-binding Rossmann-like Domain"/>
    <property type="match status" value="1"/>
</dbReference>
<dbReference type="SMART" id="SM00822">
    <property type="entry name" value="PKS_KR"/>
    <property type="match status" value="1"/>
</dbReference>
<dbReference type="InterPro" id="IPR057326">
    <property type="entry name" value="KR_dom"/>
</dbReference>